<comment type="caution">
    <text evidence="2">The sequence shown here is derived from an EMBL/GenBank/DDBJ whole genome shotgun (WGS) entry which is preliminary data.</text>
</comment>
<evidence type="ECO:0000313" key="2">
    <source>
        <dbReference type="EMBL" id="KAL3779395.1"/>
    </source>
</evidence>
<name>A0ABD3NTY7_9STRA</name>
<keyword evidence="1" id="KW-1133">Transmembrane helix</keyword>
<organism evidence="2 3">
    <name type="scientific">Cyclotella atomus</name>
    <dbReference type="NCBI Taxonomy" id="382360"/>
    <lineage>
        <taxon>Eukaryota</taxon>
        <taxon>Sar</taxon>
        <taxon>Stramenopiles</taxon>
        <taxon>Ochrophyta</taxon>
        <taxon>Bacillariophyta</taxon>
        <taxon>Coscinodiscophyceae</taxon>
        <taxon>Thalassiosirophycidae</taxon>
        <taxon>Stephanodiscales</taxon>
        <taxon>Stephanodiscaceae</taxon>
        <taxon>Cyclotella</taxon>
    </lineage>
</organism>
<gene>
    <name evidence="2" type="ORF">ACHAWO_007260</name>
</gene>
<sequence length="68" mass="7212">MISSQSFLPAVADALSSAIMAIAYFAGAIASLAIHISIKFQDTGETLLAARIRNDIEPLVYSSNVGLW</sequence>
<keyword evidence="1" id="KW-0812">Transmembrane</keyword>
<feature type="transmembrane region" description="Helical" evidence="1">
    <location>
        <begin position="14"/>
        <end position="34"/>
    </location>
</feature>
<keyword evidence="1" id="KW-0472">Membrane</keyword>
<evidence type="ECO:0000256" key="1">
    <source>
        <dbReference type="SAM" id="Phobius"/>
    </source>
</evidence>
<evidence type="ECO:0000313" key="3">
    <source>
        <dbReference type="Proteomes" id="UP001530400"/>
    </source>
</evidence>
<dbReference type="EMBL" id="JALLPJ020000935">
    <property type="protein sequence ID" value="KAL3779395.1"/>
    <property type="molecule type" value="Genomic_DNA"/>
</dbReference>
<reference evidence="2 3" key="1">
    <citation type="submission" date="2024-10" db="EMBL/GenBank/DDBJ databases">
        <title>Updated reference genomes for cyclostephanoid diatoms.</title>
        <authorList>
            <person name="Roberts W.R."/>
            <person name="Alverson A.J."/>
        </authorList>
    </citation>
    <scope>NUCLEOTIDE SEQUENCE [LARGE SCALE GENOMIC DNA]</scope>
    <source>
        <strain evidence="2 3">AJA010-31</strain>
    </source>
</reference>
<proteinExistence type="predicted"/>
<protein>
    <submittedName>
        <fullName evidence="2">Uncharacterized protein</fullName>
    </submittedName>
</protein>
<dbReference type="AlphaFoldDB" id="A0ABD3NTY7"/>
<dbReference type="Proteomes" id="UP001530400">
    <property type="component" value="Unassembled WGS sequence"/>
</dbReference>
<accession>A0ABD3NTY7</accession>
<keyword evidence="3" id="KW-1185">Reference proteome</keyword>